<evidence type="ECO:0000313" key="2">
    <source>
        <dbReference type="Proteomes" id="UP001482620"/>
    </source>
</evidence>
<protein>
    <submittedName>
        <fullName evidence="1">Uncharacterized protein</fullName>
    </submittedName>
</protein>
<organism evidence="1 2">
    <name type="scientific">Ilyodon furcidens</name>
    <name type="common">goldbreast splitfin</name>
    <dbReference type="NCBI Taxonomy" id="33524"/>
    <lineage>
        <taxon>Eukaryota</taxon>
        <taxon>Metazoa</taxon>
        <taxon>Chordata</taxon>
        <taxon>Craniata</taxon>
        <taxon>Vertebrata</taxon>
        <taxon>Euteleostomi</taxon>
        <taxon>Actinopterygii</taxon>
        <taxon>Neopterygii</taxon>
        <taxon>Teleostei</taxon>
        <taxon>Neoteleostei</taxon>
        <taxon>Acanthomorphata</taxon>
        <taxon>Ovalentaria</taxon>
        <taxon>Atherinomorphae</taxon>
        <taxon>Cyprinodontiformes</taxon>
        <taxon>Goodeidae</taxon>
        <taxon>Ilyodon</taxon>
    </lineage>
</organism>
<dbReference type="Proteomes" id="UP001482620">
    <property type="component" value="Unassembled WGS sequence"/>
</dbReference>
<accession>A0ABV0TF99</accession>
<proteinExistence type="predicted"/>
<evidence type="ECO:0000313" key="1">
    <source>
        <dbReference type="EMBL" id="MEQ2231146.1"/>
    </source>
</evidence>
<reference evidence="1 2" key="1">
    <citation type="submission" date="2021-06" db="EMBL/GenBank/DDBJ databases">
        <authorList>
            <person name="Palmer J.M."/>
        </authorList>
    </citation>
    <scope>NUCLEOTIDE SEQUENCE [LARGE SCALE GENOMIC DNA]</scope>
    <source>
        <strain evidence="2">if_2019</strain>
        <tissue evidence="1">Muscle</tissue>
    </source>
</reference>
<sequence>MIFAFSFISVSLRKPPKHLFENSAFRNPPDRSLLSCSSSSGSWSNILFLTFKDNHKPAPSYLSELLLTHIPSSFCQIFLFHPPFCAPLSTMQVQSIQSLSSF</sequence>
<gene>
    <name evidence="1" type="ORF">ILYODFUR_036520</name>
</gene>
<name>A0ABV0TF99_9TELE</name>
<keyword evidence="2" id="KW-1185">Reference proteome</keyword>
<comment type="caution">
    <text evidence="1">The sequence shown here is derived from an EMBL/GenBank/DDBJ whole genome shotgun (WGS) entry which is preliminary data.</text>
</comment>
<dbReference type="EMBL" id="JAHRIQ010030646">
    <property type="protein sequence ID" value="MEQ2231146.1"/>
    <property type="molecule type" value="Genomic_DNA"/>
</dbReference>